<reference evidence="2 3" key="1">
    <citation type="journal article" date="2020" name="Nat. Commun.">
        <title>Genome of Tripterygium wilfordii and identification of cytochrome P450 involved in triptolide biosynthesis.</title>
        <authorList>
            <person name="Tu L."/>
            <person name="Su P."/>
            <person name="Zhang Z."/>
            <person name="Gao L."/>
            <person name="Wang J."/>
            <person name="Hu T."/>
            <person name="Zhou J."/>
            <person name="Zhang Y."/>
            <person name="Zhao Y."/>
            <person name="Liu Y."/>
            <person name="Song Y."/>
            <person name="Tong Y."/>
            <person name="Lu Y."/>
            <person name="Yang J."/>
            <person name="Xu C."/>
            <person name="Jia M."/>
            <person name="Peters R.J."/>
            <person name="Huang L."/>
            <person name="Gao W."/>
        </authorList>
    </citation>
    <scope>NUCLEOTIDE SEQUENCE [LARGE SCALE GENOMIC DNA]</scope>
    <source>
        <strain evidence="3">cv. XIE 37</strain>
        <tissue evidence="2">Leaf</tissue>
    </source>
</reference>
<evidence type="ECO:0000256" key="1">
    <source>
        <dbReference type="SAM" id="MobiDB-lite"/>
    </source>
</evidence>
<feature type="compositionally biased region" description="Basic and acidic residues" evidence="1">
    <location>
        <begin position="263"/>
        <end position="274"/>
    </location>
</feature>
<dbReference type="GO" id="GO:0003723">
    <property type="term" value="F:RNA binding"/>
    <property type="evidence" value="ECO:0007669"/>
    <property type="project" value="TreeGrafter"/>
</dbReference>
<feature type="compositionally biased region" description="Basic and acidic residues" evidence="1">
    <location>
        <begin position="147"/>
        <end position="165"/>
    </location>
</feature>
<dbReference type="AlphaFoldDB" id="A0A7J7CJA9"/>
<comment type="caution">
    <text evidence="2">The sequence shown here is derived from an EMBL/GenBank/DDBJ whole genome shotgun (WGS) entry which is preliminary data.</text>
</comment>
<gene>
    <name evidence="2" type="ORF">HS088_TW16G00533</name>
</gene>
<feature type="compositionally biased region" description="Basic and acidic residues" evidence="1">
    <location>
        <begin position="222"/>
        <end position="234"/>
    </location>
</feature>
<feature type="compositionally biased region" description="Polar residues" evidence="1">
    <location>
        <begin position="87"/>
        <end position="110"/>
    </location>
</feature>
<keyword evidence="3" id="KW-1185">Reference proteome</keyword>
<name>A0A7J7CJA9_TRIWF</name>
<feature type="compositionally biased region" description="Basic and acidic residues" evidence="1">
    <location>
        <begin position="200"/>
        <end position="215"/>
    </location>
</feature>
<dbReference type="PANTHER" id="PTHR13384">
    <property type="entry name" value="G PATCH DOMAIN-CONTAINING PROTEIN 1"/>
    <property type="match status" value="1"/>
</dbReference>
<feature type="compositionally biased region" description="Polar residues" evidence="1">
    <location>
        <begin position="172"/>
        <end position="184"/>
    </location>
</feature>
<organism evidence="2 3">
    <name type="scientific">Tripterygium wilfordii</name>
    <name type="common">Thunder God vine</name>
    <dbReference type="NCBI Taxonomy" id="458696"/>
    <lineage>
        <taxon>Eukaryota</taxon>
        <taxon>Viridiplantae</taxon>
        <taxon>Streptophyta</taxon>
        <taxon>Embryophyta</taxon>
        <taxon>Tracheophyta</taxon>
        <taxon>Spermatophyta</taxon>
        <taxon>Magnoliopsida</taxon>
        <taxon>eudicotyledons</taxon>
        <taxon>Gunneridae</taxon>
        <taxon>Pentapetalae</taxon>
        <taxon>rosids</taxon>
        <taxon>fabids</taxon>
        <taxon>Celastrales</taxon>
        <taxon>Celastraceae</taxon>
        <taxon>Tripterygium</taxon>
    </lineage>
</organism>
<feature type="region of interest" description="Disordered" evidence="1">
    <location>
        <begin position="147"/>
        <end position="274"/>
    </location>
</feature>
<dbReference type="GO" id="GO:0005634">
    <property type="term" value="C:nucleus"/>
    <property type="evidence" value="ECO:0007669"/>
    <property type="project" value="TreeGrafter"/>
</dbReference>
<proteinExistence type="predicted"/>
<accession>A0A7J7CJA9</accession>
<evidence type="ECO:0000313" key="3">
    <source>
        <dbReference type="Proteomes" id="UP000593562"/>
    </source>
</evidence>
<dbReference type="EMBL" id="JAAARO010000016">
    <property type="protein sequence ID" value="KAF5734091.1"/>
    <property type="molecule type" value="Genomic_DNA"/>
</dbReference>
<evidence type="ECO:0000313" key="2">
    <source>
        <dbReference type="EMBL" id="KAF5734091.1"/>
    </source>
</evidence>
<feature type="region of interest" description="Disordered" evidence="1">
    <location>
        <begin position="57"/>
        <end position="110"/>
    </location>
</feature>
<sequence length="274" mass="31124">MTAIYLRAIFSDDSDDEVETFIVNKAEDPEKKIEAASNTLSRLIAGDFLESLGKELGLEVPPDPLQSTNKDTTPGPHKELNKGNGGSANTVPSKLMSSSNHSAPGRTPANQQALHDLEVSEEVETQRIKHIDDNFPMSESNMRRVIFSEKKSSKQVDMEIALREDRRRRKSPSSPQQDLVSCSSSEDDRSRKHSRRQWLRSRDTYSDSSSSDHRGRYQSRSKRGERILPRKEQETAENTRNIVNMEVGTLQADPLIMARRKNMQKEREKQRSSN</sequence>
<dbReference type="Proteomes" id="UP000593562">
    <property type="component" value="Unassembled WGS sequence"/>
</dbReference>
<dbReference type="PANTHER" id="PTHR13384:SF19">
    <property type="entry name" value="G PATCH DOMAIN-CONTAINING PROTEIN 1"/>
    <property type="match status" value="1"/>
</dbReference>
<dbReference type="InParanoid" id="A0A7J7CJA9"/>
<protein>
    <submittedName>
        <fullName evidence="2">Uncharacterized protein</fullName>
    </submittedName>
</protein>